<evidence type="ECO:0000256" key="1">
    <source>
        <dbReference type="SAM" id="SignalP"/>
    </source>
</evidence>
<dbReference type="RefSeq" id="WP_139621832.1">
    <property type="nucleotide sequence ID" value="NZ_VDMP01000018.1"/>
</dbReference>
<name>A0A5C4W7G8_9ACTN</name>
<sequence>MKKLVLGLLVAALMTLGLVGAPSAQADPYPGTVVTKTDAELLKVTKKRKAKFTVTVTAGTATPKGWLKVKCVKGNKIIKSGPKAYAGAGTKIKSGKLTPGKWNCKVKFVGDGPYMNSKDVAPVTVRG</sequence>
<dbReference type="EMBL" id="VDMP01000018">
    <property type="protein sequence ID" value="TNM44151.1"/>
    <property type="molecule type" value="Genomic_DNA"/>
</dbReference>
<evidence type="ECO:0008006" key="4">
    <source>
        <dbReference type="Google" id="ProtNLM"/>
    </source>
</evidence>
<evidence type="ECO:0000313" key="3">
    <source>
        <dbReference type="Proteomes" id="UP000313231"/>
    </source>
</evidence>
<accession>A0A5C4W7G8</accession>
<reference evidence="2 3" key="1">
    <citation type="journal article" date="2016" name="Int. J. Syst. Evol. Microbiol.">
        <title>Nocardioides albidus sp. nov., an actinobacterium isolated from garden soil.</title>
        <authorList>
            <person name="Singh H."/>
            <person name="Du J."/>
            <person name="Trinh H."/>
            <person name="Won K."/>
            <person name="Yang J.E."/>
            <person name="Yin C."/>
            <person name="Kook M."/>
            <person name="Yi T.H."/>
        </authorList>
    </citation>
    <scope>NUCLEOTIDE SEQUENCE [LARGE SCALE GENOMIC DNA]</scope>
    <source>
        <strain evidence="2 3">CCTCC AB 2015297</strain>
    </source>
</reference>
<feature type="signal peptide" evidence="1">
    <location>
        <begin position="1"/>
        <end position="26"/>
    </location>
</feature>
<dbReference type="Proteomes" id="UP000313231">
    <property type="component" value="Unassembled WGS sequence"/>
</dbReference>
<gene>
    <name evidence="2" type="ORF">FHP29_05420</name>
</gene>
<protein>
    <recommendedName>
        <fullName evidence="4">Ig-like domain repeat protein</fullName>
    </recommendedName>
</protein>
<proteinExistence type="predicted"/>
<feature type="chain" id="PRO_5023091149" description="Ig-like domain repeat protein" evidence="1">
    <location>
        <begin position="27"/>
        <end position="127"/>
    </location>
</feature>
<organism evidence="2 3">
    <name type="scientific">Nocardioides albidus</name>
    <dbReference type="NCBI Taxonomy" id="1517589"/>
    <lineage>
        <taxon>Bacteria</taxon>
        <taxon>Bacillati</taxon>
        <taxon>Actinomycetota</taxon>
        <taxon>Actinomycetes</taxon>
        <taxon>Propionibacteriales</taxon>
        <taxon>Nocardioidaceae</taxon>
        <taxon>Nocardioides</taxon>
    </lineage>
</organism>
<keyword evidence="1" id="KW-0732">Signal</keyword>
<evidence type="ECO:0000313" key="2">
    <source>
        <dbReference type="EMBL" id="TNM44151.1"/>
    </source>
</evidence>
<keyword evidence="3" id="KW-1185">Reference proteome</keyword>
<dbReference type="AlphaFoldDB" id="A0A5C4W7G8"/>
<comment type="caution">
    <text evidence="2">The sequence shown here is derived from an EMBL/GenBank/DDBJ whole genome shotgun (WGS) entry which is preliminary data.</text>
</comment>